<sequence length="80" mass="8798">MNDNMPTKADRFVSPFGSPDPWAAVSMFCFSVGARDPGAEVVIVNIPPRTRRQVSELVERQEFELDGSIAAEHVPIDAQP</sequence>
<proteinExistence type="predicted"/>
<name>A0A843W0W1_COLES</name>
<keyword evidence="2" id="KW-1185">Reference proteome</keyword>
<dbReference type="AlphaFoldDB" id="A0A843W0W1"/>
<gene>
    <name evidence="1" type="ORF">Taro_031429</name>
</gene>
<dbReference type="EMBL" id="NMUH01002227">
    <property type="protein sequence ID" value="MQL98714.1"/>
    <property type="molecule type" value="Genomic_DNA"/>
</dbReference>
<evidence type="ECO:0000313" key="2">
    <source>
        <dbReference type="Proteomes" id="UP000652761"/>
    </source>
</evidence>
<reference evidence="1" key="1">
    <citation type="submission" date="2017-07" db="EMBL/GenBank/DDBJ databases">
        <title>Taro Niue Genome Assembly and Annotation.</title>
        <authorList>
            <person name="Atibalentja N."/>
            <person name="Keating K."/>
            <person name="Fields C.J."/>
        </authorList>
    </citation>
    <scope>NUCLEOTIDE SEQUENCE</scope>
    <source>
        <strain evidence="1">Niue_2</strain>
        <tissue evidence="1">Leaf</tissue>
    </source>
</reference>
<comment type="caution">
    <text evidence="1">The sequence shown here is derived from an EMBL/GenBank/DDBJ whole genome shotgun (WGS) entry which is preliminary data.</text>
</comment>
<dbReference type="Proteomes" id="UP000652761">
    <property type="component" value="Unassembled WGS sequence"/>
</dbReference>
<accession>A0A843W0W1</accession>
<evidence type="ECO:0000313" key="1">
    <source>
        <dbReference type="EMBL" id="MQL98714.1"/>
    </source>
</evidence>
<protein>
    <submittedName>
        <fullName evidence="1">Uncharacterized protein</fullName>
    </submittedName>
</protein>
<organism evidence="1 2">
    <name type="scientific">Colocasia esculenta</name>
    <name type="common">Wild taro</name>
    <name type="synonym">Arum esculentum</name>
    <dbReference type="NCBI Taxonomy" id="4460"/>
    <lineage>
        <taxon>Eukaryota</taxon>
        <taxon>Viridiplantae</taxon>
        <taxon>Streptophyta</taxon>
        <taxon>Embryophyta</taxon>
        <taxon>Tracheophyta</taxon>
        <taxon>Spermatophyta</taxon>
        <taxon>Magnoliopsida</taxon>
        <taxon>Liliopsida</taxon>
        <taxon>Araceae</taxon>
        <taxon>Aroideae</taxon>
        <taxon>Colocasieae</taxon>
        <taxon>Colocasia</taxon>
    </lineage>
</organism>